<dbReference type="Gene3D" id="2.60.120.10">
    <property type="entry name" value="Jelly Rolls"/>
    <property type="match status" value="1"/>
</dbReference>
<dbReference type="InterPro" id="IPR014710">
    <property type="entry name" value="RmlC-like_jellyroll"/>
</dbReference>
<dbReference type="InterPro" id="IPR011051">
    <property type="entry name" value="RmlC_Cupin_sf"/>
</dbReference>
<keyword evidence="3" id="KW-1185">Reference proteome</keyword>
<evidence type="ECO:0000259" key="1">
    <source>
        <dbReference type="Pfam" id="PF07883"/>
    </source>
</evidence>
<dbReference type="Pfam" id="PF07883">
    <property type="entry name" value="Cupin_2"/>
    <property type="match status" value="1"/>
</dbReference>
<protein>
    <submittedName>
        <fullName evidence="2">Cupin domain-containing protein</fullName>
    </submittedName>
</protein>
<dbReference type="InterPro" id="IPR013096">
    <property type="entry name" value="Cupin_2"/>
</dbReference>
<evidence type="ECO:0000313" key="2">
    <source>
        <dbReference type="EMBL" id="AYB32219.1"/>
    </source>
</evidence>
<dbReference type="EMBL" id="CP032382">
    <property type="protein sequence ID" value="AYB32219.1"/>
    <property type="molecule type" value="Genomic_DNA"/>
</dbReference>
<gene>
    <name evidence="2" type="ORF">D4L85_17300</name>
</gene>
<evidence type="ECO:0000313" key="3">
    <source>
        <dbReference type="Proteomes" id="UP000266183"/>
    </source>
</evidence>
<dbReference type="SUPFAM" id="SSF51182">
    <property type="entry name" value="RmlC-like cupins"/>
    <property type="match status" value="1"/>
</dbReference>
<feature type="domain" description="Cupin type-2" evidence="1">
    <location>
        <begin position="41"/>
        <end position="102"/>
    </location>
</feature>
<dbReference type="Proteomes" id="UP000266183">
    <property type="component" value="Chromosome"/>
</dbReference>
<reference evidence="3" key="1">
    <citation type="submission" date="2018-09" db="EMBL/GenBank/DDBJ databases">
        <title>Chryseolinea sp. KIS68-18 isolated from soil.</title>
        <authorList>
            <person name="Weon H.-Y."/>
            <person name="Kwon S.-W."/>
            <person name="Lee S.A."/>
        </authorList>
    </citation>
    <scope>NUCLEOTIDE SEQUENCE [LARGE SCALE GENOMIC DNA]</scope>
    <source>
        <strain evidence="3">KIS68-18</strain>
    </source>
</reference>
<dbReference type="OrthoDB" id="1423961at2"/>
<proteinExistence type="predicted"/>
<accession>A0A385SLS6</accession>
<dbReference type="AlphaFoldDB" id="A0A385SLS6"/>
<dbReference type="KEGG" id="chk:D4L85_17300"/>
<sequence>MTTTTMRYTYPHTIDNGSGEQITFIRFNDNEKGGMLEIENRVHPGAGPPMHVHHLQDESLTVIEGKIGAQVAGREPTFHGPGETVTFLRGIAHRFWNAGDDMLICKGWARPAYNMEYFLTEIYRSTKANGGKAPSAFDGAYLQSKYKTEFDVIEIPVLVKKVIFPITLLLGKLAGKHRRFAGAPEAVSNRH</sequence>
<name>A0A385SLS6_9BACT</name>
<organism evidence="2 3">
    <name type="scientific">Chryseolinea soli</name>
    <dbReference type="NCBI Taxonomy" id="2321403"/>
    <lineage>
        <taxon>Bacteria</taxon>
        <taxon>Pseudomonadati</taxon>
        <taxon>Bacteroidota</taxon>
        <taxon>Cytophagia</taxon>
        <taxon>Cytophagales</taxon>
        <taxon>Fulvivirgaceae</taxon>
        <taxon>Chryseolinea</taxon>
    </lineage>
</organism>